<dbReference type="RefSeq" id="WP_245389128.1">
    <property type="nucleotide sequence ID" value="NZ_BAABDR010000005.1"/>
</dbReference>
<feature type="compositionally biased region" description="Polar residues" evidence="3">
    <location>
        <begin position="216"/>
        <end position="228"/>
    </location>
</feature>
<dbReference type="GO" id="GO:0003677">
    <property type="term" value="F:DNA binding"/>
    <property type="evidence" value="ECO:0007669"/>
    <property type="project" value="UniProtKB-UniRule"/>
</dbReference>
<name>A0A060ZLD3_9ACTN</name>
<dbReference type="InterPro" id="IPR009057">
    <property type="entry name" value="Homeodomain-like_sf"/>
</dbReference>
<feature type="DNA-binding region" description="H-T-H motif" evidence="2">
    <location>
        <begin position="41"/>
        <end position="60"/>
    </location>
</feature>
<organism evidence="5">
    <name type="scientific">Streptomyces iranensis</name>
    <dbReference type="NCBI Taxonomy" id="576784"/>
    <lineage>
        <taxon>Bacteria</taxon>
        <taxon>Bacillati</taxon>
        <taxon>Actinomycetota</taxon>
        <taxon>Actinomycetes</taxon>
        <taxon>Kitasatosporales</taxon>
        <taxon>Streptomycetaceae</taxon>
        <taxon>Streptomyces</taxon>
        <taxon>Streptomyces violaceusniger group</taxon>
    </lineage>
</organism>
<evidence type="ECO:0000256" key="1">
    <source>
        <dbReference type="ARBA" id="ARBA00023125"/>
    </source>
</evidence>
<evidence type="ECO:0000313" key="6">
    <source>
        <dbReference type="EMBL" id="MBP2067750.1"/>
    </source>
</evidence>
<dbReference type="Proteomes" id="UP000756710">
    <property type="component" value="Unassembled WGS sequence"/>
</dbReference>
<proteinExistence type="predicted"/>
<accession>A0A060ZLD3</accession>
<evidence type="ECO:0000259" key="4">
    <source>
        <dbReference type="PROSITE" id="PS50977"/>
    </source>
</evidence>
<gene>
    <name evidence="6" type="ORF">J2Z30_008817</name>
    <name evidence="5" type="ORF">SIRAN3773</name>
</gene>
<evidence type="ECO:0000256" key="2">
    <source>
        <dbReference type="PROSITE-ProRule" id="PRU00335"/>
    </source>
</evidence>
<reference evidence="5" key="1">
    <citation type="submission" date="2014-05" db="EMBL/GenBank/DDBJ databases">
        <authorList>
            <person name="Horn Fabian"/>
        </authorList>
    </citation>
    <scope>NUCLEOTIDE SEQUENCE</scope>
</reference>
<dbReference type="Gene3D" id="1.10.357.10">
    <property type="entry name" value="Tetracycline Repressor, domain 2"/>
    <property type="match status" value="1"/>
</dbReference>
<dbReference type="HOGENOM" id="CLU_959491_0_0_11"/>
<keyword evidence="1 2" id="KW-0238">DNA-binding</keyword>
<keyword evidence="7" id="KW-1185">Reference proteome</keyword>
<dbReference type="PROSITE" id="PS50977">
    <property type="entry name" value="HTH_TETR_2"/>
    <property type="match status" value="1"/>
</dbReference>
<evidence type="ECO:0000256" key="3">
    <source>
        <dbReference type="SAM" id="MobiDB-lite"/>
    </source>
</evidence>
<dbReference type="PRINTS" id="PR00455">
    <property type="entry name" value="HTHTETR"/>
</dbReference>
<dbReference type="InterPro" id="IPR001647">
    <property type="entry name" value="HTH_TetR"/>
</dbReference>
<dbReference type="SUPFAM" id="SSF46689">
    <property type="entry name" value="Homeodomain-like"/>
    <property type="match status" value="1"/>
</dbReference>
<dbReference type="Pfam" id="PF00440">
    <property type="entry name" value="TetR_N"/>
    <property type="match status" value="1"/>
</dbReference>
<evidence type="ECO:0000313" key="5">
    <source>
        <dbReference type="EMBL" id="CDR06905.1"/>
    </source>
</evidence>
<dbReference type="EMBL" id="JAGGLR010000033">
    <property type="protein sequence ID" value="MBP2067750.1"/>
    <property type="molecule type" value="Genomic_DNA"/>
</dbReference>
<reference evidence="6 7" key="2">
    <citation type="submission" date="2021-03" db="EMBL/GenBank/DDBJ databases">
        <title>Genomic Encyclopedia of Type Strains, Phase IV (KMG-IV): sequencing the most valuable type-strain genomes for metagenomic binning, comparative biology and taxonomic classification.</title>
        <authorList>
            <person name="Goeker M."/>
        </authorList>
    </citation>
    <scope>NUCLEOTIDE SEQUENCE [LARGE SCALE GENOMIC DNA]</scope>
    <source>
        <strain evidence="6 7">DSM 41954</strain>
    </source>
</reference>
<feature type="domain" description="HTH tetR-type" evidence="4">
    <location>
        <begin position="18"/>
        <end position="78"/>
    </location>
</feature>
<feature type="region of interest" description="Disordered" evidence="3">
    <location>
        <begin position="192"/>
        <end position="263"/>
    </location>
</feature>
<evidence type="ECO:0000313" key="7">
    <source>
        <dbReference type="Proteomes" id="UP000756710"/>
    </source>
</evidence>
<protein>
    <submittedName>
        <fullName evidence="6">AcrR family transcriptional regulator</fullName>
    </submittedName>
    <submittedName>
        <fullName evidence="5">TetR family transcriptional regulator</fullName>
    </submittedName>
</protein>
<dbReference type="EMBL" id="LK022848">
    <property type="protein sequence ID" value="CDR06905.1"/>
    <property type="molecule type" value="Genomic_DNA"/>
</dbReference>
<dbReference type="AlphaFoldDB" id="A0A060ZLD3"/>
<sequence length="290" mass="31594">MAGVASTKRTGMSEHRRHRLRLEISREAARLFWAQGVDATSGDQIAEAVGLSTRTIWRHFRSKESCAEPIVMRGVEWEMAMLRSWPRDLSLEDHLSAEQMGFGREAGEIEQADQVLAMKMILLGDREPAIRTAWLMACDQVEREMAGIIAVRLELPADKLQVRLYAAAASAALRVISEDIGAALLGVPTPGDSPTPRNVWRAPSATPPGEPWGTRSPRNTALRLTSPPTDGGATRHEAIRQPWGTLPTALGTRSAGPGGRHEVRGNPGAAVAYVTAERAEWFIATPDGRL</sequence>